<evidence type="ECO:0000313" key="3">
    <source>
        <dbReference type="Proteomes" id="UP000318741"/>
    </source>
</evidence>
<keyword evidence="1" id="KW-0732">Signal</keyword>
<proteinExistence type="predicted"/>
<keyword evidence="3" id="KW-1185">Reference proteome</keyword>
<dbReference type="EMBL" id="CP036265">
    <property type="protein sequence ID" value="QDT15447.1"/>
    <property type="molecule type" value="Genomic_DNA"/>
</dbReference>
<feature type="chain" id="PRO_5021987336" evidence="1">
    <location>
        <begin position="25"/>
        <end position="91"/>
    </location>
</feature>
<evidence type="ECO:0000256" key="1">
    <source>
        <dbReference type="SAM" id="SignalP"/>
    </source>
</evidence>
<dbReference type="OrthoDB" id="292253at2"/>
<organism evidence="2 3">
    <name type="scientific">Alienimonas californiensis</name>
    <dbReference type="NCBI Taxonomy" id="2527989"/>
    <lineage>
        <taxon>Bacteria</taxon>
        <taxon>Pseudomonadati</taxon>
        <taxon>Planctomycetota</taxon>
        <taxon>Planctomycetia</taxon>
        <taxon>Planctomycetales</taxon>
        <taxon>Planctomycetaceae</taxon>
        <taxon>Alienimonas</taxon>
    </lineage>
</organism>
<reference evidence="2 3" key="1">
    <citation type="submission" date="2019-02" db="EMBL/GenBank/DDBJ databases">
        <title>Deep-cultivation of Planctomycetes and their phenomic and genomic characterization uncovers novel biology.</title>
        <authorList>
            <person name="Wiegand S."/>
            <person name="Jogler M."/>
            <person name="Boedeker C."/>
            <person name="Pinto D."/>
            <person name="Vollmers J."/>
            <person name="Rivas-Marin E."/>
            <person name="Kohn T."/>
            <person name="Peeters S.H."/>
            <person name="Heuer A."/>
            <person name="Rast P."/>
            <person name="Oberbeckmann S."/>
            <person name="Bunk B."/>
            <person name="Jeske O."/>
            <person name="Meyerdierks A."/>
            <person name="Storesund J.E."/>
            <person name="Kallscheuer N."/>
            <person name="Luecker S."/>
            <person name="Lage O.M."/>
            <person name="Pohl T."/>
            <person name="Merkel B.J."/>
            <person name="Hornburger P."/>
            <person name="Mueller R.-W."/>
            <person name="Bruemmer F."/>
            <person name="Labrenz M."/>
            <person name="Spormann A.M."/>
            <person name="Op den Camp H."/>
            <person name="Overmann J."/>
            <person name="Amann R."/>
            <person name="Jetten M.S.M."/>
            <person name="Mascher T."/>
            <person name="Medema M.H."/>
            <person name="Devos D.P."/>
            <person name="Kaster A.-K."/>
            <person name="Ovreas L."/>
            <person name="Rohde M."/>
            <person name="Galperin M.Y."/>
            <person name="Jogler C."/>
        </authorList>
    </citation>
    <scope>NUCLEOTIDE SEQUENCE [LARGE SCALE GENOMIC DNA]</scope>
    <source>
        <strain evidence="2 3">CA12</strain>
    </source>
</reference>
<dbReference type="Proteomes" id="UP000318741">
    <property type="component" value="Chromosome"/>
</dbReference>
<dbReference type="RefSeq" id="WP_145358283.1">
    <property type="nucleotide sequence ID" value="NZ_CP036265.1"/>
</dbReference>
<accession>A0A517P7U2</accession>
<protein>
    <submittedName>
        <fullName evidence="2">Uncharacterized protein</fullName>
    </submittedName>
</protein>
<evidence type="ECO:0000313" key="2">
    <source>
        <dbReference type="EMBL" id="QDT15447.1"/>
    </source>
</evidence>
<name>A0A517P7U2_9PLAN</name>
<dbReference type="KEGG" id="acaf:CA12_15320"/>
<feature type="signal peptide" evidence="1">
    <location>
        <begin position="1"/>
        <end position="24"/>
    </location>
</feature>
<dbReference type="PROSITE" id="PS51257">
    <property type="entry name" value="PROKAR_LIPOPROTEIN"/>
    <property type="match status" value="1"/>
</dbReference>
<dbReference type="AlphaFoldDB" id="A0A517P7U2"/>
<gene>
    <name evidence="2" type="ORF">CA12_15320</name>
</gene>
<sequence precursor="true">MSLPTSRTARALAASAALCGGAVASLGLTGCQASMAGQTLPSPYYLRDDVQFFPAGPEFQFPNQVRAIEEYQLEGIGGGADGVADPIGPVN</sequence>